<keyword evidence="3" id="KW-1185">Reference proteome</keyword>
<dbReference type="EMBL" id="JACJIB010000013">
    <property type="protein sequence ID" value="MBA8916050.1"/>
    <property type="molecule type" value="Genomic_DNA"/>
</dbReference>
<dbReference type="InterPro" id="IPR015032">
    <property type="entry name" value="ThsB__TIR-like_domain"/>
</dbReference>
<accession>A0AA40VEF0</accession>
<reference evidence="2 3" key="1">
    <citation type="submission" date="2020-08" db="EMBL/GenBank/DDBJ databases">
        <title>Genomic Encyclopedia of Type Strains, Phase IV (KMG-IV): sequencing the most valuable type-strain genomes for metagenomic binning, comparative biology and taxonomic classification.</title>
        <authorList>
            <person name="Goeker M."/>
        </authorList>
    </citation>
    <scope>NUCLEOTIDE SEQUENCE [LARGE SCALE GENOMIC DNA]</scope>
    <source>
        <strain evidence="2 3">DSM 11490</strain>
    </source>
</reference>
<dbReference type="Proteomes" id="UP000543554">
    <property type="component" value="Unassembled WGS sequence"/>
</dbReference>
<comment type="caution">
    <text evidence="2">The sequence shown here is derived from an EMBL/GenBank/DDBJ whole genome shotgun (WGS) entry which is preliminary data.</text>
</comment>
<dbReference type="InterPro" id="IPR036490">
    <property type="entry name" value="ThsB_TIR-like_sf"/>
</dbReference>
<evidence type="ECO:0000313" key="3">
    <source>
        <dbReference type="Proteomes" id="UP000543554"/>
    </source>
</evidence>
<dbReference type="AlphaFoldDB" id="A0AA40VEF0"/>
<dbReference type="Pfam" id="PF08937">
    <property type="entry name" value="ThsB_TIR"/>
    <property type="match status" value="1"/>
</dbReference>
<sequence>MAKKRVFVSFDYDHDQFLKTAIVGQAKLADSPFELADWSIKEHLTGDWKAKARTRIRSVDIVIIMCGQHTHTAAGVNAEMKIAQEEGVTYFLLKGYADKTCTKPLSATSRDNLYAWTWDNLKKLIGGAR</sequence>
<gene>
    <name evidence="2" type="ORF">HNR51_005169</name>
</gene>
<dbReference type="SUPFAM" id="SSF52206">
    <property type="entry name" value="Hypothetical protein MTH538"/>
    <property type="match status" value="1"/>
</dbReference>
<protein>
    <recommendedName>
        <fullName evidence="1">Thoeris protein ThsB TIR-like domain-containing protein</fullName>
    </recommendedName>
</protein>
<evidence type="ECO:0000313" key="2">
    <source>
        <dbReference type="EMBL" id="MBA8916050.1"/>
    </source>
</evidence>
<evidence type="ECO:0000259" key="1">
    <source>
        <dbReference type="Pfam" id="PF08937"/>
    </source>
</evidence>
<proteinExistence type="predicted"/>
<organism evidence="2 3">
    <name type="scientific">Methylorubrum thiocyanatum</name>
    <dbReference type="NCBI Taxonomy" id="47958"/>
    <lineage>
        <taxon>Bacteria</taxon>
        <taxon>Pseudomonadati</taxon>
        <taxon>Pseudomonadota</taxon>
        <taxon>Alphaproteobacteria</taxon>
        <taxon>Hyphomicrobiales</taxon>
        <taxon>Methylobacteriaceae</taxon>
        <taxon>Methylorubrum</taxon>
    </lineage>
</organism>
<name>A0AA40VEF0_9HYPH</name>
<dbReference type="RefSeq" id="WP_182556786.1">
    <property type="nucleotide sequence ID" value="NZ_BPRF01000022.1"/>
</dbReference>
<feature type="domain" description="Thoeris protein ThsB TIR-like" evidence="1">
    <location>
        <begin position="7"/>
        <end position="87"/>
    </location>
</feature>